<dbReference type="AlphaFoldDB" id="A0A833H3Q7"/>
<dbReference type="Gene3D" id="3.40.630.30">
    <property type="match status" value="1"/>
</dbReference>
<dbReference type="EMBL" id="WBUI01000003">
    <property type="protein sequence ID" value="KAB2934378.1"/>
    <property type="molecule type" value="Genomic_DNA"/>
</dbReference>
<keyword evidence="2" id="KW-0808">Transferase</keyword>
<comment type="caution">
    <text evidence="2">The sequence shown here is derived from an EMBL/GenBank/DDBJ whole genome shotgun (WGS) entry which is preliminary data.</text>
</comment>
<dbReference type="SUPFAM" id="SSF55729">
    <property type="entry name" value="Acyl-CoA N-acyltransferases (Nat)"/>
    <property type="match status" value="1"/>
</dbReference>
<dbReference type="Proteomes" id="UP000460298">
    <property type="component" value="Unassembled WGS sequence"/>
</dbReference>
<reference evidence="2 3" key="1">
    <citation type="submission" date="2019-10" db="EMBL/GenBank/DDBJ databases">
        <title>Extracellular Electron Transfer in a Candidatus Methanoperedens spp. Enrichment Culture.</title>
        <authorList>
            <person name="Berger S."/>
            <person name="Rangel Shaw D."/>
            <person name="Berben T."/>
            <person name="In 'T Zandt M."/>
            <person name="Frank J."/>
            <person name="Reimann J."/>
            <person name="Jetten M.S.M."/>
            <person name="Welte C.U."/>
        </authorList>
    </citation>
    <scope>NUCLEOTIDE SEQUENCE [LARGE SCALE GENOMIC DNA]</scope>
    <source>
        <strain evidence="2">SB12</strain>
    </source>
</reference>
<evidence type="ECO:0000313" key="2">
    <source>
        <dbReference type="EMBL" id="KAB2934378.1"/>
    </source>
</evidence>
<name>A0A833H3Q7_9LEPT</name>
<dbReference type="GO" id="GO:0016747">
    <property type="term" value="F:acyltransferase activity, transferring groups other than amino-acyl groups"/>
    <property type="evidence" value="ECO:0007669"/>
    <property type="project" value="InterPro"/>
</dbReference>
<proteinExistence type="predicted"/>
<dbReference type="InterPro" id="IPR000182">
    <property type="entry name" value="GNAT_dom"/>
</dbReference>
<dbReference type="CDD" id="cd04301">
    <property type="entry name" value="NAT_SF"/>
    <property type="match status" value="1"/>
</dbReference>
<feature type="domain" description="N-acetyltransferase" evidence="1">
    <location>
        <begin position="28"/>
        <end position="167"/>
    </location>
</feature>
<organism evidence="2 3">
    <name type="scientific">Leptonema illini</name>
    <dbReference type="NCBI Taxonomy" id="183"/>
    <lineage>
        <taxon>Bacteria</taxon>
        <taxon>Pseudomonadati</taxon>
        <taxon>Spirochaetota</taxon>
        <taxon>Spirochaetia</taxon>
        <taxon>Leptospirales</taxon>
        <taxon>Leptospiraceae</taxon>
        <taxon>Leptonema</taxon>
    </lineage>
</organism>
<gene>
    <name evidence="2" type="ORF">F9K24_04960</name>
</gene>
<protein>
    <submittedName>
        <fullName evidence="2">GNAT family N-acetyltransferase</fullName>
    </submittedName>
</protein>
<evidence type="ECO:0000313" key="3">
    <source>
        <dbReference type="Proteomes" id="UP000460298"/>
    </source>
</evidence>
<sequence length="167" mass="18972">MAGSREAGLSEGKGTFAVPLYAPLLLVMNFELISSPDEELVADLWERLHEVGLARLARADMQETAFYAGLLKEGDTLIAAFMAYIFFRGCNLQYLYVDEKHRSAGLGTQMLERVEELARQHRCTVIFGYSFGFQAPAFYTRLAYSEFGRIHDYPEGYDCIFLKKDLK</sequence>
<dbReference type="InterPro" id="IPR016181">
    <property type="entry name" value="Acyl_CoA_acyltransferase"/>
</dbReference>
<dbReference type="PROSITE" id="PS51186">
    <property type="entry name" value="GNAT"/>
    <property type="match status" value="1"/>
</dbReference>
<evidence type="ECO:0000259" key="1">
    <source>
        <dbReference type="PROSITE" id="PS51186"/>
    </source>
</evidence>
<dbReference type="Pfam" id="PF00583">
    <property type="entry name" value="Acetyltransf_1"/>
    <property type="match status" value="1"/>
</dbReference>
<accession>A0A833H3Q7</accession>